<sequence length="178" mass="20182" precursor="true">MQKLLLPLLFSIMTLCTDGCGYHPYPIFRIPDIMQTLIVDTTDPYGPLATAVYEELQHHSVRIIDTPTTHTNITSLRLQEETVSRDITATFPNGKTSEYVIMMTIHAEVVIPDQGVYPITSAVSRSFFDHPQAALAKDTEQNIIIDDMRQQAVEDLIRQFAILDGAEKNILYQYDNDH</sequence>
<dbReference type="GO" id="GO:0015920">
    <property type="term" value="P:lipopolysaccharide transport"/>
    <property type="evidence" value="ECO:0007669"/>
    <property type="project" value="TreeGrafter"/>
</dbReference>
<dbReference type="GO" id="GO:0043165">
    <property type="term" value="P:Gram-negative-bacterium-type cell outer membrane assembly"/>
    <property type="evidence" value="ECO:0007669"/>
    <property type="project" value="UniProtKB-UniRule"/>
</dbReference>
<proteinExistence type="inferred from homology"/>
<evidence type="ECO:0000256" key="5">
    <source>
        <dbReference type="ARBA" id="ARBA00023288"/>
    </source>
</evidence>
<evidence type="ECO:0000256" key="6">
    <source>
        <dbReference type="HAMAP-Rule" id="MF_01186"/>
    </source>
</evidence>
<keyword evidence="5 7" id="KW-0449">Lipoprotein</keyword>
<dbReference type="PANTHER" id="PTHR38098:SF1">
    <property type="entry name" value="LPS-ASSEMBLY LIPOPROTEIN LPTE"/>
    <property type="match status" value="1"/>
</dbReference>
<keyword evidence="3" id="KW-0564">Palmitate</keyword>
<keyword evidence="2 6" id="KW-0472">Membrane</keyword>
<name>A0A451DCQ4_9GAMM</name>
<dbReference type="HAMAP" id="MF_01186">
    <property type="entry name" value="LPS_assembly_LptE"/>
    <property type="match status" value="1"/>
</dbReference>
<comment type="subunit">
    <text evidence="6">Component of the lipopolysaccharide transport and assembly complex. Interacts with LptD.</text>
</comment>
<evidence type="ECO:0000256" key="3">
    <source>
        <dbReference type="ARBA" id="ARBA00023139"/>
    </source>
</evidence>
<dbReference type="PANTHER" id="PTHR38098">
    <property type="entry name" value="LPS-ASSEMBLY LIPOPROTEIN LPTE"/>
    <property type="match status" value="1"/>
</dbReference>
<dbReference type="AlphaFoldDB" id="A0A451DCQ4"/>
<gene>
    <name evidence="6 7" type="primary">lptE</name>
    <name evidence="7" type="ORF">ERCILAFE3058_300</name>
</gene>
<dbReference type="Gene3D" id="3.30.160.150">
    <property type="entry name" value="Lipoprotein like domain"/>
    <property type="match status" value="1"/>
</dbReference>
<comment type="similarity">
    <text evidence="6">Belongs to the LptE lipoprotein family.</text>
</comment>
<dbReference type="OrthoDB" id="5801564at2"/>
<keyword evidence="4 6" id="KW-0998">Cell outer membrane</keyword>
<evidence type="ECO:0000256" key="4">
    <source>
        <dbReference type="ARBA" id="ARBA00023237"/>
    </source>
</evidence>
<protein>
    <recommendedName>
        <fullName evidence="6">LPS-assembly lipoprotein LptE</fullName>
    </recommendedName>
</protein>
<dbReference type="Proteomes" id="UP000294418">
    <property type="component" value="Chromosome"/>
</dbReference>
<dbReference type="RefSeq" id="WP_157989715.1">
    <property type="nucleotide sequence ID" value="NZ_LR217720.1"/>
</dbReference>
<evidence type="ECO:0000313" key="8">
    <source>
        <dbReference type="Proteomes" id="UP000294418"/>
    </source>
</evidence>
<evidence type="ECO:0000313" key="7">
    <source>
        <dbReference type="EMBL" id="VFP84217.1"/>
    </source>
</evidence>
<evidence type="ECO:0000256" key="2">
    <source>
        <dbReference type="ARBA" id="ARBA00023136"/>
    </source>
</evidence>
<reference evidence="7 8" key="1">
    <citation type="submission" date="2019-02" db="EMBL/GenBank/DDBJ databases">
        <authorList>
            <person name="Manzano-Marin A."/>
            <person name="Manzano-Marin A."/>
        </authorList>
    </citation>
    <scope>NUCLEOTIDE SEQUENCE [LARGE SCALE GENOMIC DNA]</scope>
    <source>
        <strain evidence="7 8">ErCilaricifoliae</strain>
    </source>
</reference>
<organism evidence="7 8">
    <name type="scientific">Candidatus Erwinia haradaeae</name>
    <dbReference type="NCBI Taxonomy" id="1922217"/>
    <lineage>
        <taxon>Bacteria</taxon>
        <taxon>Pseudomonadati</taxon>
        <taxon>Pseudomonadota</taxon>
        <taxon>Gammaproteobacteria</taxon>
        <taxon>Enterobacterales</taxon>
        <taxon>Erwiniaceae</taxon>
        <taxon>Erwinia</taxon>
    </lineage>
</organism>
<dbReference type="GO" id="GO:0001530">
    <property type="term" value="F:lipopolysaccharide binding"/>
    <property type="evidence" value="ECO:0007669"/>
    <property type="project" value="TreeGrafter"/>
</dbReference>
<keyword evidence="1" id="KW-0732">Signal</keyword>
<comment type="function">
    <text evidence="6">Together with LptD, is involved in the assembly of lipopolysaccharide (LPS) at the surface of the outer membrane. Required for the proper assembly of LptD. Binds LPS and may serve as the LPS recognition site at the outer membrane.</text>
</comment>
<dbReference type="Pfam" id="PF04390">
    <property type="entry name" value="LptE"/>
    <property type="match status" value="1"/>
</dbReference>
<evidence type="ECO:0000256" key="1">
    <source>
        <dbReference type="ARBA" id="ARBA00022729"/>
    </source>
</evidence>
<dbReference type="EMBL" id="LR217720">
    <property type="protein sequence ID" value="VFP84217.1"/>
    <property type="molecule type" value="Genomic_DNA"/>
</dbReference>
<dbReference type="InterPro" id="IPR007485">
    <property type="entry name" value="LPS_assembly_LptE"/>
</dbReference>
<dbReference type="GO" id="GO:1990351">
    <property type="term" value="C:transporter complex"/>
    <property type="evidence" value="ECO:0007669"/>
    <property type="project" value="TreeGrafter"/>
</dbReference>
<dbReference type="GO" id="GO:0009279">
    <property type="term" value="C:cell outer membrane"/>
    <property type="evidence" value="ECO:0007669"/>
    <property type="project" value="UniProtKB-UniRule"/>
</dbReference>
<accession>A0A451DCQ4</accession>